<keyword evidence="2" id="KW-0433">Leucine-rich repeat</keyword>
<dbReference type="Gene3D" id="3.80.10.10">
    <property type="entry name" value="Ribonuclease Inhibitor"/>
    <property type="match status" value="1"/>
</dbReference>
<comment type="subcellular location">
    <subcellularLocation>
        <location evidence="1">Membrane</location>
    </subcellularLocation>
</comment>
<evidence type="ECO:0000256" key="3">
    <source>
        <dbReference type="ARBA" id="ARBA00022737"/>
    </source>
</evidence>
<dbReference type="GO" id="GO:0005524">
    <property type="term" value="F:ATP binding"/>
    <property type="evidence" value="ECO:0007669"/>
    <property type="project" value="InterPro"/>
</dbReference>
<feature type="signal peptide" evidence="5">
    <location>
        <begin position="1"/>
        <end position="27"/>
    </location>
</feature>
<dbReference type="Gene3D" id="3.30.200.20">
    <property type="entry name" value="Phosphorylase Kinase, domain 1"/>
    <property type="match status" value="1"/>
</dbReference>
<dbReference type="Pfam" id="PF08263">
    <property type="entry name" value="LRRNT_2"/>
    <property type="match status" value="1"/>
</dbReference>
<dbReference type="InterPro" id="IPR000719">
    <property type="entry name" value="Prot_kinase_dom"/>
</dbReference>
<keyword evidence="8" id="KW-1185">Reference proteome</keyword>
<dbReference type="Proteomes" id="UP000290289">
    <property type="component" value="Chromosome 14"/>
</dbReference>
<evidence type="ECO:0000256" key="2">
    <source>
        <dbReference type="ARBA" id="ARBA00022614"/>
    </source>
</evidence>
<dbReference type="Gene3D" id="1.10.510.10">
    <property type="entry name" value="Transferase(Phosphotransferase) domain 1"/>
    <property type="match status" value="1"/>
</dbReference>
<dbReference type="InterPro" id="IPR001245">
    <property type="entry name" value="Ser-Thr/Tyr_kinase_cat_dom"/>
</dbReference>
<feature type="domain" description="Protein kinase" evidence="6">
    <location>
        <begin position="340"/>
        <end position="621"/>
    </location>
</feature>
<keyword evidence="4" id="KW-0472">Membrane</keyword>
<dbReference type="AlphaFoldDB" id="A0A498I4V6"/>
<evidence type="ECO:0000313" key="7">
    <source>
        <dbReference type="EMBL" id="RXH77125.1"/>
    </source>
</evidence>
<dbReference type="PANTHER" id="PTHR48007:SF40">
    <property type="entry name" value="SERINE-THREONINE_TYROSINE-PROTEIN KINASE CATALYTIC DOMAIN-CONTAINING PROTEIN"/>
    <property type="match status" value="1"/>
</dbReference>
<dbReference type="GO" id="GO:0004672">
    <property type="term" value="F:protein kinase activity"/>
    <property type="evidence" value="ECO:0007669"/>
    <property type="project" value="InterPro"/>
</dbReference>
<evidence type="ECO:0000313" key="8">
    <source>
        <dbReference type="Proteomes" id="UP000290289"/>
    </source>
</evidence>
<dbReference type="PROSITE" id="PS50011">
    <property type="entry name" value="PROTEIN_KINASE_DOM"/>
    <property type="match status" value="1"/>
</dbReference>
<dbReference type="InterPro" id="IPR032675">
    <property type="entry name" value="LRR_dom_sf"/>
</dbReference>
<evidence type="ECO:0000256" key="1">
    <source>
        <dbReference type="ARBA" id="ARBA00004370"/>
    </source>
</evidence>
<protein>
    <recommendedName>
        <fullName evidence="6">Protein kinase domain-containing protein</fullName>
    </recommendedName>
</protein>
<dbReference type="SUPFAM" id="SSF56112">
    <property type="entry name" value="Protein kinase-like (PK-like)"/>
    <property type="match status" value="1"/>
</dbReference>
<dbReference type="EMBL" id="RDQH01000340">
    <property type="protein sequence ID" value="RXH77125.1"/>
    <property type="molecule type" value="Genomic_DNA"/>
</dbReference>
<accession>A0A498I4V6</accession>
<keyword evidence="5" id="KW-0732">Signal</keyword>
<dbReference type="InterPro" id="IPR013210">
    <property type="entry name" value="LRR_N_plant-typ"/>
</dbReference>
<evidence type="ECO:0000256" key="4">
    <source>
        <dbReference type="SAM" id="Phobius"/>
    </source>
</evidence>
<sequence length="632" mass="70491">MNLRKTKSALIVIVMLILYRENPLTSAVNFVTSSSEVDEYYPEERDALLKLRDSVSSNSNLHGNWSGPPCINNSSRWAGIACSNGHVVHIALQGIQLAGSLPPAFLHNITLLSKLTLSNNTLSGPLPNLSNLVYLEDVLLSYNYFWGSIPLEYTELPNLRVLELQDNFLDGKIPPFGQPTLRGFNVSYNHLVGPIPQTGVLQKFPISSYSHNSNLCGIPLETPCPLVPPPSPSPVIIAPSPSSNIIPPKNKNNLQVWSVALIATAAALVPFIVIFVFLCYYGKMQTKEAAKEEQAGDGSSGWVEKKMPHLERLGDPEKRVELDFFDKEMPAAFDLDDLLRASAQVLGKGKLGSTYKVALESGLVVIVKRLKNMNELSKKEFTQQMQLLGNMRHENLVRILSFYFSKEEKLVISKFVSGGRTLFQLLHEDRGVGRVALDWATRLSIIKDIAQGLTFLHQSLPSQKVPHANLNSSNVLVIQRRNSQIYDLKLTDFGFLPLLPSRKSSEDLAISKSPEFAQGKKLSQKADVYCFGIILLEVVTGRIPGEVSPGNDEIFDDLSDWVRMVVNNDWSTDILDVEILAAKDDHDDMLKLTQIALDCTDMTPEKRPKMVQVLKRIQEINSLKIQEMTYRE</sequence>
<proteinExistence type="predicted"/>
<dbReference type="InterPro" id="IPR011009">
    <property type="entry name" value="Kinase-like_dom_sf"/>
</dbReference>
<keyword evidence="4" id="KW-1133">Transmembrane helix</keyword>
<dbReference type="GO" id="GO:0016020">
    <property type="term" value="C:membrane"/>
    <property type="evidence" value="ECO:0007669"/>
    <property type="project" value="UniProtKB-SubCell"/>
</dbReference>
<comment type="caution">
    <text evidence="7">The sequence shown here is derived from an EMBL/GenBank/DDBJ whole genome shotgun (WGS) entry which is preliminary data.</text>
</comment>
<evidence type="ECO:0000259" key="6">
    <source>
        <dbReference type="PROSITE" id="PS50011"/>
    </source>
</evidence>
<keyword evidence="4" id="KW-0812">Transmembrane</keyword>
<dbReference type="InterPro" id="IPR046959">
    <property type="entry name" value="PRK1-6/SRF4-like"/>
</dbReference>
<reference evidence="7 8" key="1">
    <citation type="submission" date="2018-10" db="EMBL/GenBank/DDBJ databases">
        <title>A high-quality apple genome assembly.</title>
        <authorList>
            <person name="Hu J."/>
        </authorList>
    </citation>
    <scope>NUCLEOTIDE SEQUENCE [LARGE SCALE GENOMIC DNA]</scope>
    <source>
        <strain evidence="8">cv. HFTH1</strain>
        <tissue evidence="7">Young leaf</tissue>
    </source>
</reference>
<feature type="chain" id="PRO_5019849533" description="Protein kinase domain-containing protein" evidence="5">
    <location>
        <begin position="28"/>
        <end position="632"/>
    </location>
</feature>
<keyword evidence="3" id="KW-0677">Repeat</keyword>
<evidence type="ECO:0000256" key="5">
    <source>
        <dbReference type="SAM" id="SignalP"/>
    </source>
</evidence>
<name>A0A498I4V6_MALDO</name>
<gene>
    <name evidence="7" type="ORF">DVH24_023399</name>
</gene>
<dbReference type="SUPFAM" id="SSF52058">
    <property type="entry name" value="L domain-like"/>
    <property type="match status" value="1"/>
</dbReference>
<dbReference type="Pfam" id="PF07714">
    <property type="entry name" value="PK_Tyr_Ser-Thr"/>
    <property type="match status" value="1"/>
</dbReference>
<feature type="transmembrane region" description="Helical" evidence="4">
    <location>
        <begin position="256"/>
        <end position="281"/>
    </location>
</feature>
<organism evidence="7 8">
    <name type="scientific">Malus domestica</name>
    <name type="common">Apple</name>
    <name type="synonym">Pyrus malus</name>
    <dbReference type="NCBI Taxonomy" id="3750"/>
    <lineage>
        <taxon>Eukaryota</taxon>
        <taxon>Viridiplantae</taxon>
        <taxon>Streptophyta</taxon>
        <taxon>Embryophyta</taxon>
        <taxon>Tracheophyta</taxon>
        <taxon>Spermatophyta</taxon>
        <taxon>Magnoliopsida</taxon>
        <taxon>eudicotyledons</taxon>
        <taxon>Gunneridae</taxon>
        <taxon>Pentapetalae</taxon>
        <taxon>rosids</taxon>
        <taxon>fabids</taxon>
        <taxon>Rosales</taxon>
        <taxon>Rosaceae</taxon>
        <taxon>Amygdaloideae</taxon>
        <taxon>Maleae</taxon>
        <taxon>Malus</taxon>
    </lineage>
</organism>
<dbReference type="PANTHER" id="PTHR48007">
    <property type="entry name" value="LEUCINE-RICH REPEAT RECEPTOR-LIKE PROTEIN KINASE PXC1"/>
    <property type="match status" value="1"/>
</dbReference>